<gene>
    <name evidence="1" type="ORF">I8J31_18500</name>
</gene>
<comment type="caution">
    <text evidence="1">The sequence shown here is derived from an EMBL/GenBank/DDBJ whole genome shotgun (WGS) entry which is preliminary data.</text>
</comment>
<evidence type="ECO:0000313" key="1">
    <source>
        <dbReference type="EMBL" id="MBJ7539672.1"/>
    </source>
</evidence>
<sequence>MNNIKPATDLLDNINTSYMSEADKITALANAQRAEFIADVMALVVGGTNKTIKKVVSITKNLVPSFAQHA</sequence>
<evidence type="ECO:0000313" key="2">
    <source>
        <dbReference type="Proteomes" id="UP000628710"/>
    </source>
</evidence>
<keyword evidence="2" id="KW-1185">Reference proteome</keyword>
<dbReference type="RefSeq" id="WP_199470067.1">
    <property type="nucleotide sequence ID" value="NZ_JAEMNX010000029.1"/>
</dbReference>
<organism evidence="1 2">
    <name type="scientific">Marinomonas transparens</name>
    <dbReference type="NCBI Taxonomy" id="2795388"/>
    <lineage>
        <taxon>Bacteria</taxon>
        <taxon>Pseudomonadati</taxon>
        <taxon>Pseudomonadota</taxon>
        <taxon>Gammaproteobacteria</taxon>
        <taxon>Oceanospirillales</taxon>
        <taxon>Oceanospirillaceae</taxon>
        <taxon>Marinomonas</taxon>
    </lineage>
</organism>
<accession>A0A934JWU4</accession>
<dbReference type="AlphaFoldDB" id="A0A934JWU4"/>
<dbReference type="Proteomes" id="UP000628710">
    <property type="component" value="Unassembled WGS sequence"/>
</dbReference>
<name>A0A934JWU4_9GAMM</name>
<dbReference type="EMBL" id="JAEMNX010000029">
    <property type="protein sequence ID" value="MBJ7539672.1"/>
    <property type="molecule type" value="Genomic_DNA"/>
</dbReference>
<reference evidence="1" key="1">
    <citation type="submission" date="2020-12" db="EMBL/GenBank/DDBJ databases">
        <title>Marinomonas arctica sp. nov., a psychrotolerant bacterium isolated from the Arctic.</title>
        <authorList>
            <person name="Zhang Y."/>
        </authorList>
    </citation>
    <scope>NUCLEOTIDE SEQUENCE</scope>
    <source>
        <strain evidence="1">C1424</strain>
    </source>
</reference>
<protein>
    <submittedName>
        <fullName evidence="1">Uncharacterized protein</fullName>
    </submittedName>
</protein>
<proteinExistence type="predicted"/>